<dbReference type="Gene3D" id="3.40.50.720">
    <property type="entry name" value="NAD(P)-binding Rossmann-like Domain"/>
    <property type="match status" value="2"/>
</dbReference>
<protein>
    <recommendedName>
        <fullName evidence="4">D-isomer specific 2-hydroxyacid dehydrogenase NAD-binding domain-containing protein</fullName>
    </recommendedName>
</protein>
<dbReference type="PROSITE" id="PS00671">
    <property type="entry name" value="D_2_HYDROXYACID_DH_3"/>
    <property type="match status" value="1"/>
</dbReference>
<dbReference type="Proteomes" id="UP000286045">
    <property type="component" value="Unassembled WGS sequence"/>
</dbReference>
<dbReference type="CDD" id="cd12168">
    <property type="entry name" value="Mand_dh_like"/>
    <property type="match status" value="1"/>
</dbReference>
<reference evidence="5 6" key="1">
    <citation type="submission" date="2018-12" db="EMBL/GenBank/DDBJ databases">
        <title>Draft genome sequence of Xylaria grammica IHI A82.</title>
        <authorList>
            <person name="Buettner E."/>
            <person name="Kellner H."/>
        </authorList>
    </citation>
    <scope>NUCLEOTIDE SEQUENCE [LARGE SCALE GENOMIC DNA]</scope>
    <source>
        <strain evidence="5 6">IHI A82</strain>
    </source>
</reference>
<evidence type="ECO:0000256" key="1">
    <source>
        <dbReference type="ARBA" id="ARBA00005854"/>
    </source>
</evidence>
<dbReference type="GO" id="GO:0016618">
    <property type="term" value="F:hydroxypyruvate reductase [NAD(P)H] activity"/>
    <property type="evidence" value="ECO:0007669"/>
    <property type="project" value="TreeGrafter"/>
</dbReference>
<evidence type="ECO:0000259" key="4">
    <source>
        <dbReference type="Pfam" id="PF02826"/>
    </source>
</evidence>
<dbReference type="InterPro" id="IPR029753">
    <property type="entry name" value="D-isomer_DH_CS"/>
</dbReference>
<evidence type="ECO:0000256" key="3">
    <source>
        <dbReference type="ARBA" id="ARBA00023027"/>
    </source>
</evidence>
<accession>A0A439CWA2</accession>
<keyword evidence="2" id="KW-0560">Oxidoreductase</keyword>
<dbReference type="GO" id="GO:0030267">
    <property type="term" value="F:glyoxylate reductase (NADPH) activity"/>
    <property type="evidence" value="ECO:0007669"/>
    <property type="project" value="TreeGrafter"/>
</dbReference>
<dbReference type="SUPFAM" id="SSF51735">
    <property type="entry name" value="NAD(P)-binding Rossmann-fold domains"/>
    <property type="match status" value="1"/>
</dbReference>
<keyword evidence="3" id="KW-0520">NAD</keyword>
<dbReference type="FunFam" id="3.40.50.720:FF:000203">
    <property type="entry name" value="D-3-phosphoglycerate dehydrogenase (SerA)"/>
    <property type="match status" value="1"/>
</dbReference>
<gene>
    <name evidence="5" type="ORF">EKO27_g8797</name>
</gene>
<comment type="similarity">
    <text evidence="1">Belongs to the D-isomer specific 2-hydroxyacid dehydrogenase family.</text>
</comment>
<dbReference type="Pfam" id="PF02826">
    <property type="entry name" value="2-Hacid_dh_C"/>
    <property type="match status" value="1"/>
</dbReference>
<evidence type="ECO:0000313" key="6">
    <source>
        <dbReference type="Proteomes" id="UP000286045"/>
    </source>
</evidence>
<dbReference type="STRING" id="363999.A0A439CWA2"/>
<feature type="domain" description="D-isomer specific 2-hydroxyacid dehydrogenase NAD-binding" evidence="4">
    <location>
        <begin position="120"/>
        <end position="292"/>
    </location>
</feature>
<dbReference type="SUPFAM" id="SSF52283">
    <property type="entry name" value="Formate/glycerate dehydrogenase catalytic domain-like"/>
    <property type="match status" value="1"/>
</dbReference>
<comment type="caution">
    <text evidence="5">The sequence shown here is derived from an EMBL/GenBank/DDBJ whole genome shotgun (WGS) entry which is preliminary data.</text>
</comment>
<keyword evidence="6" id="KW-1185">Reference proteome</keyword>
<dbReference type="AlphaFoldDB" id="A0A439CWA2"/>
<dbReference type="PANTHER" id="PTHR10996:SF257">
    <property type="entry name" value="GLYOXYLATE REDUCTASE 1"/>
    <property type="match status" value="1"/>
</dbReference>
<dbReference type="PANTHER" id="PTHR10996">
    <property type="entry name" value="2-HYDROXYACID DEHYDROGENASE-RELATED"/>
    <property type="match status" value="1"/>
</dbReference>
<organism evidence="5 6">
    <name type="scientific">Xylaria grammica</name>
    <dbReference type="NCBI Taxonomy" id="363999"/>
    <lineage>
        <taxon>Eukaryota</taxon>
        <taxon>Fungi</taxon>
        <taxon>Dikarya</taxon>
        <taxon>Ascomycota</taxon>
        <taxon>Pezizomycotina</taxon>
        <taxon>Sordariomycetes</taxon>
        <taxon>Xylariomycetidae</taxon>
        <taxon>Xylariales</taxon>
        <taxon>Xylariaceae</taxon>
        <taxon>Xylaria</taxon>
    </lineage>
</organism>
<dbReference type="InterPro" id="IPR029752">
    <property type="entry name" value="D-isomer_DH_CS1"/>
</dbReference>
<dbReference type="GO" id="GO:0051287">
    <property type="term" value="F:NAD binding"/>
    <property type="evidence" value="ECO:0007669"/>
    <property type="project" value="InterPro"/>
</dbReference>
<dbReference type="GO" id="GO:0005829">
    <property type="term" value="C:cytosol"/>
    <property type="evidence" value="ECO:0007669"/>
    <property type="project" value="TreeGrafter"/>
</dbReference>
<proteinExistence type="inferred from homology"/>
<dbReference type="InterPro" id="IPR036291">
    <property type="entry name" value="NAD(P)-bd_dom_sf"/>
</dbReference>
<evidence type="ECO:0000256" key="2">
    <source>
        <dbReference type="ARBA" id="ARBA00023002"/>
    </source>
</evidence>
<dbReference type="PROSITE" id="PS00065">
    <property type="entry name" value="D_2_HYDROXYACID_DH_1"/>
    <property type="match status" value="1"/>
</dbReference>
<name>A0A439CWA2_9PEZI</name>
<evidence type="ECO:0000313" key="5">
    <source>
        <dbReference type="EMBL" id="RWA06301.1"/>
    </source>
</evidence>
<dbReference type="InterPro" id="IPR050223">
    <property type="entry name" value="D-isomer_2-hydroxyacid_DH"/>
</dbReference>
<dbReference type="InterPro" id="IPR006140">
    <property type="entry name" value="D-isomer_DH_NAD-bd"/>
</dbReference>
<sequence>MAPTVLRIGKLTDTAEEWQALGSKYTLLEFQSGTREDFLANCRSGVYDSVIGCYRSNGSTRFTGRFDAELVDALPKSWKYIAHNGAGYDTIDVDACSRRQIAVSNTPIAVDDATADVGIFLMLGALRMAHFSITALRAGKWMGETPRGHDPKGKTVGILGMGGIGRAFAHRARAFGTRIIYHNRRRLDPSLEKDAEYVSFDDLLARSDILSLNLALNESTRHIIGAPELARAKPGVVVVNTARGGLIDEAALAEALDSGHVSAVGLDVYENEPKIHPALVKNERAFLLPHVGTYTYETGRSKDPLLPKFASWNIPTLKISQTTLNSAITDLDIVVELLVLKNLETAVDEGKMLTLVAEQKGLEWTPPVKL</sequence>
<dbReference type="EMBL" id="RYZI01000348">
    <property type="protein sequence ID" value="RWA06301.1"/>
    <property type="molecule type" value="Genomic_DNA"/>
</dbReference>